<evidence type="ECO:0000256" key="5">
    <source>
        <dbReference type="SAM" id="Phobius"/>
    </source>
</evidence>
<feature type="transmembrane region" description="Helical" evidence="5">
    <location>
        <begin position="58"/>
        <end position="80"/>
    </location>
</feature>
<keyword evidence="5" id="KW-0472">Membrane</keyword>
<feature type="transmembrane region" description="Helical" evidence="5">
    <location>
        <begin position="116"/>
        <end position="141"/>
    </location>
</feature>
<dbReference type="RefSeq" id="WP_212950639.1">
    <property type="nucleotide sequence ID" value="NZ_BORW01000015.1"/>
</dbReference>
<dbReference type="SUPFAM" id="SSF58104">
    <property type="entry name" value="Methyl-accepting chemotaxis protein (MCP) signaling domain"/>
    <property type="match status" value="1"/>
</dbReference>
<accession>A0ABQ4LY52</accession>
<dbReference type="PANTHER" id="PTHR32089">
    <property type="entry name" value="METHYL-ACCEPTING CHEMOTAXIS PROTEIN MCPB"/>
    <property type="match status" value="1"/>
</dbReference>
<dbReference type="SMART" id="SM00283">
    <property type="entry name" value="MA"/>
    <property type="match status" value="1"/>
</dbReference>
<keyword evidence="5" id="KW-1133">Transmembrane helix</keyword>
<evidence type="ECO:0000256" key="1">
    <source>
        <dbReference type="ARBA" id="ARBA00023224"/>
    </source>
</evidence>
<name>A0ABQ4LY52_9BACL</name>
<dbReference type="Gene3D" id="1.10.287.950">
    <property type="entry name" value="Methyl-accepting chemotaxis protein"/>
    <property type="match status" value="1"/>
</dbReference>
<dbReference type="PROSITE" id="PS50111">
    <property type="entry name" value="CHEMOTAXIS_TRANSDUC_2"/>
    <property type="match status" value="1"/>
</dbReference>
<dbReference type="Proteomes" id="UP000680638">
    <property type="component" value="Unassembled WGS sequence"/>
</dbReference>
<dbReference type="PANTHER" id="PTHR32089:SF112">
    <property type="entry name" value="LYSOZYME-LIKE PROTEIN-RELATED"/>
    <property type="match status" value="1"/>
</dbReference>
<keyword evidence="4" id="KW-0175">Coiled coil</keyword>
<evidence type="ECO:0000313" key="8">
    <source>
        <dbReference type="Proteomes" id="UP000680638"/>
    </source>
</evidence>
<reference evidence="7 8" key="1">
    <citation type="submission" date="2021-03" db="EMBL/GenBank/DDBJ databases">
        <title>Antimicrobial resistance genes in bacteria isolated from Japanese honey, and their potential for conferring macrolide and lincosamide resistance in the American foulbrood pathogen Paenibacillus larvae.</title>
        <authorList>
            <person name="Okamoto M."/>
            <person name="Kumagai M."/>
            <person name="Kanamori H."/>
            <person name="Takamatsu D."/>
        </authorList>
    </citation>
    <scope>NUCLEOTIDE SEQUENCE [LARGE SCALE GENOMIC DNA]</scope>
    <source>
        <strain evidence="7 8">J21TS3</strain>
    </source>
</reference>
<evidence type="ECO:0000313" key="7">
    <source>
        <dbReference type="EMBL" id="GIO68215.1"/>
    </source>
</evidence>
<feature type="transmembrane region" description="Helical" evidence="5">
    <location>
        <begin position="36"/>
        <end position="52"/>
    </location>
</feature>
<sequence length="504" mass="55451">MGKWRNQQGFAASGEGADARKALSYEEKDIHDRNKILLVAAAISAFFAFTTMDAARVFSWPNLGLLINLLSVAAFAYFHFRKQHIRYIAYLSVFGMAVNVAIQTFVLPTIATLFAVYYLIVLALITLRLAVTSIILLYSLLITIYLVTADTGIVMPTRDRQSAILMMAIVSVMVILLLRLTNTLMKKTKEAREQSERLLAEQQEQKERLVEHVTLVTASMADITHGVEDNMASFEEMNVAFQEISSGATAQVDATYAINESVKQMNMMVKQMTASAETLLEQTGETNRLSESGKDKVELLNEAILDFKEQIDAMSADIQSLTERVQRTSEFSHTIQEIANQTNLLSLNASIEAARAGEHGAGFAVVAKEIRKLAEVASGSAEKIQSEMGGFSSLMNETIQRMGQVAERMQKSSVLTEETLEAFRSIEQSVAALLNVSNGYRGNIREIAVFSGSIDESTTHLASVNEQTSAAMQQLTATLQSLLSNNENSLQSIKKAQGSLQELV</sequence>
<feature type="transmembrane region" description="Helical" evidence="5">
    <location>
        <begin position="87"/>
        <end position="110"/>
    </location>
</feature>
<keyword evidence="1 3" id="KW-0807">Transducer</keyword>
<evidence type="ECO:0000259" key="6">
    <source>
        <dbReference type="PROSITE" id="PS50111"/>
    </source>
</evidence>
<dbReference type="EMBL" id="BORW01000015">
    <property type="protein sequence ID" value="GIO68215.1"/>
    <property type="molecule type" value="Genomic_DNA"/>
</dbReference>
<evidence type="ECO:0000256" key="2">
    <source>
        <dbReference type="ARBA" id="ARBA00029447"/>
    </source>
</evidence>
<feature type="coiled-coil region" evidence="4">
    <location>
        <begin position="297"/>
        <end position="324"/>
    </location>
</feature>
<comment type="caution">
    <text evidence="7">The sequence shown here is derived from an EMBL/GenBank/DDBJ whole genome shotgun (WGS) entry which is preliminary data.</text>
</comment>
<dbReference type="InterPro" id="IPR004090">
    <property type="entry name" value="Chemotax_Me-accpt_rcpt"/>
</dbReference>
<proteinExistence type="inferred from homology"/>
<feature type="coiled-coil region" evidence="4">
    <location>
        <begin position="184"/>
        <end position="212"/>
    </location>
</feature>
<dbReference type="PRINTS" id="PR00260">
    <property type="entry name" value="CHEMTRNSDUCR"/>
</dbReference>
<keyword evidence="5" id="KW-0812">Transmembrane</keyword>
<protein>
    <submittedName>
        <fullName evidence="7">Methyl-accepting chemotaxis protein</fullName>
    </submittedName>
</protein>
<evidence type="ECO:0000256" key="4">
    <source>
        <dbReference type="SAM" id="Coils"/>
    </source>
</evidence>
<comment type="similarity">
    <text evidence="2">Belongs to the methyl-accepting chemotaxis (MCP) protein family.</text>
</comment>
<organism evidence="7 8">
    <name type="scientific">Paenibacillus cookii</name>
    <dbReference type="NCBI Taxonomy" id="157839"/>
    <lineage>
        <taxon>Bacteria</taxon>
        <taxon>Bacillati</taxon>
        <taxon>Bacillota</taxon>
        <taxon>Bacilli</taxon>
        <taxon>Bacillales</taxon>
        <taxon>Paenibacillaceae</taxon>
        <taxon>Paenibacillus</taxon>
    </lineage>
</organism>
<dbReference type="Pfam" id="PF00015">
    <property type="entry name" value="MCPsignal"/>
    <property type="match status" value="1"/>
</dbReference>
<dbReference type="InterPro" id="IPR004089">
    <property type="entry name" value="MCPsignal_dom"/>
</dbReference>
<gene>
    <name evidence="7" type="ORF">J21TS3_30360</name>
</gene>
<evidence type="ECO:0000256" key="3">
    <source>
        <dbReference type="PROSITE-ProRule" id="PRU00284"/>
    </source>
</evidence>
<feature type="transmembrane region" description="Helical" evidence="5">
    <location>
        <begin position="162"/>
        <end position="180"/>
    </location>
</feature>
<keyword evidence="8" id="KW-1185">Reference proteome</keyword>
<feature type="domain" description="Methyl-accepting transducer" evidence="6">
    <location>
        <begin position="226"/>
        <end position="476"/>
    </location>
</feature>